<dbReference type="AlphaFoldDB" id="A0A143YDU9"/>
<feature type="transmembrane region" description="Helical" evidence="1">
    <location>
        <begin position="74"/>
        <end position="92"/>
    </location>
</feature>
<evidence type="ECO:0000313" key="3">
    <source>
        <dbReference type="Proteomes" id="UP000242754"/>
    </source>
</evidence>
<protein>
    <recommendedName>
        <fullName evidence="4">DUF3784 domain-containing protein</fullName>
    </recommendedName>
</protein>
<proteinExistence type="predicted"/>
<keyword evidence="1" id="KW-1133">Transmembrane helix</keyword>
<keyword evidence="1" id="KW-0472">Membrane</keyword>
<dbReference type="Proteomes" id="UP000242754">
    <property type="component" value="Unassembled WGS sequence"/>
</dbReference>
<dbReference type="EMBL" id="FJNE01000002">
    <property type="protein sequence ID" value="CZQ86461.1"/>
    <property type="molecule type" value="Genomic_DNA"/>
</dbReference>
<feature type="transmembrane region" description="Helical" evidence="1">
    <location>
        <begin position="116"/>
        <end position="136"/>
    </location>
</feature>
<dbReference type="RefSeq" id="WP_087031663.1">
    <property type="nucleotide sequence ID" value="NZ_FJNE01000002.1"/>
</dbReference>
<accession>A0A143YDU9</accession>
<evidence type="ECO:0008006" key="4">
    <source>
        <dbReference type="Google" id="ProtNLM"/>
    </source>
</evidence>
<gene>
    <name evidence="2" type="ORF">Tpal_775</name>
</gene>
<reference evidence="2 3" key="1">
    <citation type="submission" date="2016-02" db="EMBL/GenBank/DDBJ databases">
        <authorList>
            <person name="Wen L."/>
            <person name="He K."/>
            <person name="Yang H."/>
        </authorList>
    </citation>
    <scope>NUCLEOTIDE SEQUENCE [LARGE SCALE GENOMIC DNA]</scope>
    <source>
        <strain evidence="2">Trichococcus palustris</strain>
    </source>
</reference>
<dbReference type="Pfam" id="PF12650">
    <property type="entry name" value="DUF3784"/>
    <property type="match status" value="1"/>
</dbReference>
<sequence length="253" mass="27932">MWFSFMMAALFIFMGLSVHVFKWYFLISGYNTMPKAKKANVDTKGLGKLMGLYGYVNGAVFAVMGILQALSVKVAVEPFFLFFGITTVYLLVKAQKYDGNLFDENGKWRAGAGKQLVVPLGIAGLTLLAVGVLLFFSVQPTEVSLSEDGVQIHGMYGETYAWDKIESVALKETLPTIKWRSNGSALGSHLKGHFQTAEFGGVKLFIDAEKPPFIYLEEEGKTVIFNMADTEQTEAIYGDILKEMDIQNQTGGN</sequence>
<organism evidence="2 3">
    <name type="scientific">Trichococcus palustris</name>
    <dbReference type="NCBI Taxonomy" id="140314"/>
    <lineage>
        <taxon>Bacteria</taxon>
        <taxon>Bacillati</taxon>
        <taxon>Bacillota</taxon>
        <taxon>Bacilli</taxon>
        <taxon>Lactobacillales</taxon>
        <taxon>Carnobacteriaceae</taxon>
        <taxon>Trichococcus</taxon>
    </lineage>
</organism>
<keyword evidence="1" id="KW-0812">Transmembrane</keyword>
<name>A0A143YDU9_9LACT</name>
<evidence type="ECO:0000256" key="1">
    <source>
        <dbReference type="SAM" id="Phobius"/>
    </source>
</evidence>
<dbReference type="InterPro" id="IPR017259">
    <property type="entry name" value="UCP037672"/>
</dbReference>
<feature type="transmembrane region" description="Helical" evidence="1">
    <location>
        <begin position="46"/>
        <end position="68"/>
    </location>
</feature>
<dbReference type="OrthoDB" id="2082701at2"/>
<keyword evidence="3" id="KW-1185">Reference proteome</keyword>
<dbReference type="STRING" id="140314.SAMN04488076_101259"/>
<feature type="transmembrane region" description="Helical" evidence="1">
    <location>
        <begin position="6"/>
        <end position="25"/>
    </location>
</feature>
<evidence type="ECO:0000313" key="2">
    <source>
        <dbReference type="EMBL" id="CZQ86461.1"/>
    </source>
</evidence>